<keyword evidence="2" id="KW-1185">Reference proteome</keyword>
<dbReference type="RefSeq" id="WP_014415205.1">
    <property type="nucleotide sequence ID" value="NC_017059.1"/>
</dbReference>
<sequence length="121" mass="13317">MTDQLDRREAVLDALFAVLNRLPGVDLTDRNRATPIPEGTRVALVLMDGAEDADEGRPGGRVVVITARPSVWLYVAATQAAVSDRVAHWRRLVVSAVRGERVEAAAEFRFALTFPDTLMEM</sequence>
<accession>H6SKQ5</accession>
<evidence type="ECO:0000313" key="2">
    <source>
        <dbReference type="Proteomes" id="UP000033220"/>
    </source>
</evidence>
<dbReference type="PATRIC" id="fig|1150469.3.peg.2181"/>
<dbReference type="EMBL" id="HE663493">
    <property type="protein sequence ID" value="CCG08570.1"/>
    <property type="molecule type" value="Genomic_DNA"/>
</dbReference>
<dbReference type="AlphaFoldDB" id="H6SKQ5"/>
<organism evidence="1 2">
    <name type="scientific">Pararhodospirillum photometricum DSM 122</name>
    <dbReference type="NCBI Taxonomy" id="1150469"/>
    <lineage>
        <taxon>Bacteria</taxon>
        <taxon>Pseudomonadati</taxon>
        <taxon>Pseudomonadota</taxon>
        <taxon>Alphaproteobacteria</taxon>
        <taxon>Rhodospirillales</taxon>
        <taxon>Rhodospirillaceae</taxon>
        <taxon>Pararhodospirillum</taxon>
    </lineage>
</organism>
<protein>
    <submittedName>
        <fullName evidence="1">Uncharacterized protein</fullName>
    </submittedName>
</protein>
<reference evidence="1 2" key="1">
    <citation type="submission" date="2012-02" db="EMBL/GenBank/DDBJ databases">
        <title>Shotgun genome sequence of Phaeospirillum photometricum DSM 122.</title>
        <authorList>
            <person name="Duquesne K."/>
            <person name="Sturgis J."/>
        </authorList>
    </citation>
    <scope>NUCLEOTIDE SEQUENCE [LARGE SCALE GENOMIC DNA]</scope>
    <source>
        <strain evidence="2">DSM122</strain>
    </source>
</reference>
<dbReference type="Proteomes" id="UP000033220">
    <property type="component" value="Chromosome DSM 122"/>
</dbReference>
<dbReference type="KEGG" id="rpm:RSPPHO_01944"/>
<name>H6SKQ5_PARPM</name>
<dbReference type="HOGENOM" id="CLU_2036216_0_0_5"/>
<dbReference type="STRING" id="1150469.RSPPHO_01944"/>
<evidence type="ECO:0000313" key="1">
    <source>
        <dbReference type="EMBL" id="CCG08570.1"/>
    </source>
</evidence>
<gene>
    <name evidence="1" type="ORF">RSPPHO_01944</name>
</gene>
<proteinExistence type="predicted"/>